<name>A0A1F6MDF3_9BACT</name>
<comment type="caution">
    <text evidence="7">The sequence shown here is derived from an EMBL/GenBank/DDBJ whole genome shotgun (WGS) entry which is preliminary data.</text>
</comment>
<dbReference type="Proteomes" id="UP000177457">
    <property type="component" value="Unassembled WGS sequence"/>
</dbReference>
<evidence type="ECO:0000256" key="5">
    <source>
        <dbReference type="ARBA" id="ARBA00022898"/>
    </source>
</evidence>
<organism evidence="7 8">
    <name type="scientific">Candidatus Magasanikbacteria bacterium RIFCSPHIGHO2_02_FULL_51_14</name>
    <dbReference type="NCBI Taxonomy" id="1798683"/>
    <lineage>
        <taxon>Bacteria</taxon>
        <taxon>Candidatus Magasanikiibacteriota</taxon>
    </lineage>
</organism>
<evidence type="ECO:0000256" key="1">
    <source>
        <dbReference type="ARBA" id="ARBA00001933"/>
    </source>
</evidence>
<dbReference type="GO" id="GO:0030170">
    <property type="term" value="F:pyridoxal phosphate binding"/>
    <property type="evidence" value="ECO:0007669"/>
    <property type="project" value="InterPro"/>
</dbReference>
<dbReference type="CDD" id="cd00609">
    <property type="entry name" value="AAT_like"/>
    <property type="match status" value="1"/>
</dbReference>
<dbReference type="GO" id="GO:0008483">
    <property type="term" value="F:transaminase activity"/>
    <property type="evidence" value="ECO:0007669"/>
    <property type="project" value="UniProtKB-KW"/>
</dbReference>
<dbReference type="InterPro" id="IPR015422">
    <property type="entry name" value="PyrdxlP-dep_Trfase_small"/>
</dbReference>
<comment type="cofactor">
    <cofactor evidence="1">
        <name>pyridoxal 5'-phosphate</name>
        <dbReference type="ChEBI" id="CHEBI:597326"/>
    </cofactor>
</comment>
<dbReference type="InterPro" id="IPR004839">
    <property type="entry name" value="Aminotransferase_I/II_large"/>
</dbReference>
<evidence type="ECO:0000259" key="6">
    <source>
        <dbReference type="Pfam" id="PF00155"/>
    </source>
</evidence>
<dbReference type="EMBL" id="MFQE01000077">
    <property type="protein sequence ID" value="OGH69513.1"/>
    <property type="molecule type" value="Genomic_DNA"/>
</dbReference>
<keyword evidence="5" id="KW-0663">Pyridoxal phosphate</keyword>
<dbReference type="Gene3D" id="3.40.640.10">
    <property type="entry name" value="Type I PLP-dependent aspartate aminotransferase-like (Major domain)"/>
    <property type="match status" value="1"/>
</dbReference>
<dbReference type="InterPro" id="IPR015421">
    <property type="entry name" value="PyrdxlP-dep_Trfase_major"/>
</dbReference>
<proteinExistence type="inferred from homology"/>
<protein>
    <recommendedName>
        <fullName evidence="6">Aminotransferase class I/classII large domain-containing protein</fullName>
    </recommendedName>
</protein>
<dbReference type="Gene3D" id="3.90.1150.10">
    <property type="entry name" value="Aspartate Aminotransferase, domain 1"/>
    <property type="match status" value="1"/>
</dbReference>
<keyword evidence="3" id="KW-0032">Aminotransferase</keyword>
<evidence type="ECO:0000256" key="4">
    <source>
        <dbReference type="ARBA" id="ARBA00022679"/>
    </source>
</evidence>
<dbReference type="SUPFAM" id="SSF53383">
    <property type="entry name" value="PLP-dependent transferases"/>
    <property type="match status" value="1"/>
</dbReference>
<dbReference type="InterPro" id="IPR050596">
    <property type="entry name" value="AspAT/PAT-like"/>
</dbReference>
<dbReference type="GO" id="GO:0006520">
    <property type="term" value="P:amino acid metabolic process"/>
    <property type="evidence" value="ECO:0007669"/>
    <property type="project" value="InterPro"/>
</dbReference>
<dbReference type="AlphaFoldDB" id="A0A1F6MDF3"/>
<evidence type="ECO:0000313" key="8">
    <source>
        <dbReference type="Proteomes" id="UP000177457"/>
    </source>
</evidence>
<dbReference type="Pfam" id="PF00155">
    <property type="entry name" value="Aminotran_1_2"/>
    <property type="match status" value="1"/>
</dbReference>
<reference evidence="7 8" key="1">
    <citation type="journal article" date="2016" name="Nat. Commun.">
        <title>Thousands of microbial genomes shed light on interconnected biogeochemical processes in an aquifer system.</title>
        <authorList>
            <person name="Anantharaman K."/>
            <person name="Brown C.T."/>
            <person name="Hug L.A."/>
            <person name="Sharon I."/>
            <person name="Castelle C.J."/>
            <person name="Probst A.J."/>
            <person name="Thomas B.C."/>
            <person name="Singh A."/>
            <person name="Wilkins M.J."/>
            <person name="Karaoz U."/>
            <person name="Brodie E.L."/>
            <person name="Williams K.H."/>
            <person name="Hubbard S.S."/>
            <person name="Banfield J.F."/>
        </authorList>
    </citation>
    <scope>NUCLEOTIDE SEQUENCE [LARGE SCALE GENOMIC DNA]</scope>
</reference>
<dbReference type="STRING" id="1798683.A3C90_00135"/>
<dbReference type="InterPro" id="IPR015424">
    <property type="entry name" value="PyrdxlP-dep_Trfase"/>
</dbReference>
<gene>
    <name evidence="7" type="ORF">A3C90_00135</name>
</gene>
<keyword evidence="4" id="KW-0808">Transferase</keyword>
<sequence length="398" mass="44948">MQYTTPSRLSLSDVGNAVPEFYVLKIDKVANQRIKEGRDIIKLNLGKSEVPMPKYVADEMSQLLYDTNRREVVDSQGLFALREEIANEYRTRWGARVSPNNVFINNGTSPFFLSLFLILVNPGEDILLPRPYYPTYVAAATMARANKTFYAIRNGRIDMDELARNFAPGKTRIVFLNSPGNPLGNVVSEEEMRRVLDIVNGQAHVICDEIYDGFVYDHMPRSIYNVYNPDRDQVIVLNGFSKIHHMYTRRLGFAIVPDAFTGALLKFQQHTVVCVDPVTQFGGLISFKNKSKLIEEEIHAEVEEYARRLRDCESLMSRTRLKVIPPGGSFYMGVDVSGYLSGNFPHSLSLAQKLLDEADVAITPAEDFGGTDFFRVSLTSSRVVEGVKRMCEYVLKLG</sequence>
<evidence type="ECO:0000256" key="2">
    <source>
        <dbReference type="ARBA" id="ARBA00007441"/>
    </source>
</evidence>
<accession>A0A1F6MDF3</accession>
<feature type="domain" description="Aminotransferase class I/classII large" evidence="6">
    <location>
        <begin position="39"/>
        <end position="389"/>
    </location>
</feature>
<evidence type="ECO:0000313" key="7">
    <source>
        <dbReference type="EMBL" id="OGH69513.1"/>
    </source>
</evidence>
<comment type="similarity">
    <text evidence="2">Belongs to the class-I pyridoxal-phosphate-dependent aminotransferase family.</text>
</comment>
<evidence type="ECO:0000256" key="3">
    <source>
        <dbReference type="ARBA" id="ARBA00022576"/>
    </source>
</evidence>
<dbReference type="PANTHER" id="PTHR46383">
    <property type="entry name" value="ASPARTATE AMINOTRANSFERASE"/>
    <property type="match status" value="1"/>
</dbReference>